<keyword evidence="2 5" id="KW-0812">Transmembrane</keyword>
<feature type="transmembrane region" description="Helical" evidence="5">
    <location>
        <begin position="252"/>
        <end position="270"/>
    </location>
</feature>
<dbReference type="STRING" id="648782.SAMN04488554_0121"/>
<dbReference type="GO" id="GO:0005886">
    <property type="term" value="C:plasma membrane"/>
    <property type="evidence" value="ECO:0007669"/>
    <property type="project" value="UniProtKB-SubCell"/>
</dbReference>
<evidence type="ECO:0000256" key="3">
    <source>
        <dbReference type="ARBA" id="ARBA00022989"/>
    </source>
</evidence>
<dbReference type="InterPro" id="IPR025966">
    <property type="entry name" value="OppC_N"/>
</dbReference>
<dbReference type="SUPFAM" id="SSF161098">
    <property type="entry name" value="MetI-like"/>
    <property type="match status" value="1"/>
</dbReference>
<dbReference type="Proteomes" id="UP000199220">
    <property type="component" value="Unassembled WGS sequence"/>
</dbReference>
<dbReference type="InterPro" id="IPR000515">
    <property type="entry name" value="MetI-like"/>
</dbReference>
<dbReference type="OrthoDB" id="9812701at2"/>
<evidence type="ECO:0000313" key="9">
    <source>
        <dbReference type="Proteomes" id="UP000199220"/>
    </source>
</evidence>
<protein>
    <submittedName>
        <fullName evidence="8">Peptide/nickel transport system permease protein</fullName>
    </submittedName>
</protein>
<feature type="region of interest" description="Disordered" evidence="6">
    <location>
        <begin position="1"/>
        <end position="28"/>
    </location>
</feature>
<accession>A0A1H5BKV1</accession>
<organism evidence="8 9">
    <name type="scientific">Ruania alba</name>
    <dbReference type="NCBI Taxonomy" id="648782"/>
    <lineage>
        <taxon>Bacteria</taxon>
        <taxon>Bacillati</taxon>
        <taxon>Actinomycetota</taxon>
        <taxon>Actinomycetes</taxon>
        <taxon>Micrococcales</taxon>
        <taxon>Ruaniaceae</taxon>
        <taxon>Ruania</taxon>
    </lineage>
</organism>
<evidence type="ECO:0000256" key="2">
    <source>
        <dbReference type="ARBA" id="ARBA00022692"/>
    </source>
</evidence>
<feature type="compositionally biased region" description="Polar residues" evidence="6">
    <location>
        <begin position="1"/>
        <end position="12"/>
    </location>
</feature>
<evidence type="ECO:0000259" key="7">
    <source>
        <dbReference type="PROSITE" id="PS50928"/>
    </source>
</evidence>
<evidence type="ECO:0000313" key="8">
    <source>
        <dbReference type="EMBL" id="SED54600.1"/>
    </source>
</evidence>
<comment type="subcellular location">
    <subcellularLocation>
        <location evidence="5">Cell membrane</location>
        <topology evidence="5">Multi-pass membrane protein</topology>
    </subcellularLocation>
    <subcellularLocation>
        <location evidence="1">Membrane</location>
        <topology evidence="1">Multi-pass membrane protein</topology>
    </subcellularLocation>
</comment>
<keyword evidence="9" id="KW-1185">Reference proteome</keyword>
<dbReference type="Pfam" id="PF00528">
    <property type="entry name" value="BPD_transp_1"/>
    <property type="match status" value="1"/>
</dbReference>
<keyword evidence="5" id="KW-0813">Transport</keyword>
<dbReference type="PROSITE" id="PS50928">
    <property type="entry name" value="ABC_TM1"/>
    <property type="match status" value="1"/>
</dbReference>
<reference evidence="9" key="1">
    <citation type="submission" date="2016-10" db="EMBL/GenBank/DDBJ databases">
        <authorList>
            <person name="Varghese N."/>
            <person name="Submissions S."/>
        </authorList>
    </citation>
    <scope>NUCLEOTIDE SEQUENCE [LARGE SCALE GENOMIC DNA]</scope>
    <source>
        <strain evidence="9">DSM 21368</strain>
    </source>
</reference>
<dbReference type="EMBL" id="FNTX01000001">
    <property type="protein sequence ID" value="SED54600.1"/>
    <property type="molecule type" value="Genomic_DNA"/>
</dbReference>
<keyword evidence="3 5" id="KW-1133">Transmembrane helix</keyword>
<feature type="transmembrane region" description="Helical" evidence="5">
    <location>
        <begin position="358"/>
        <end position="381"/>
    </location>
</feature>
<keyword evidence="4 5" id="KW-0472">Membrane</keyword>
<gene>
    <name evidence="8" type="ORF">SAMN04488554_0121</name>
</gene>
<name>A0A1H5BKV1_9MICO</name>
<evidence type="ECO:0000256" key="1">
    <source>
        <dbReference type="ARBA" id="ARBA00004141"/>
    </source>
</evidence>
<dbReference type="RefSeq" id="WP_089771226.1">
    <property type="nucleotide sequence ID" value="NZ_FNTX01000001.1"/>
</dbReference>
<dbReference type="AlphaFoldDB" id="A0A1H5BKV1"/>
<dbReference type="CDD" id="cd06261">
    <property type="entry name" value="TM_PBP2"/>
    <property type="match status" value="1"/>
</dbReference>
<feature type="transmembrane region" description="Helical" evidence="5">
    <location>
        <begin position="225"/>
        <end position="246"/>
    </location>
</feature>
<dbReference type="Gene3D" id="1.10.3720.10">
    <property type="entry name" value="MetI-like"/>
    <property type="match status" value="1"/>
</dbReference>
<dbReference type="PANTHER" id="PTHR43839">
    <property type="entry name" value="OPPC IN A BINDING PROTEIN-DEPENDENT TRANSPORT SYSTEM"/>
    <property type="match status" value="1"/>
</dbReference>
<sequence>MTDTSAQKSGSGLSPRGKDPLESAQLSGDEDGVRDSVALASQSQLVWWSFKKHRVALVCGIISVAIYAIAILAPFLAPYPASAHNNEYTYAPPQSIHLFHEGSFRPHVNGYTFEQDPDTLALTFEVDTEQVVPIGLFVQGAEYEILGFIPWDRHLIGPTDYEGTPMYLLGADANGRDLLSRIIHGTTISMSVGLIGVLLSLFLGILLGGISGYLGGKVDTAIQRLIEFIIAIPTIPLWMALFAAVPSSWSPVHRYLALTVVISLVGWVGMAREVRGKFFAVRNEEYVSAAIADGASQSRVMFRHMLPSFTSHIIANLSLSIPTIILAETALSFIGLGLQPPTVSWGVLLQEAQNIRAVSTAPWILLPGVAVVITVLAMNFFGDGLRDAADPYKN</sequence>
<evidence type="ECO:0000256" key="5">
    <source>
        <dbReference type="RuleBase" id="RU363032"/>
    </source>
</evidence>
<dbReference type="InterPro" id="IPR035906">
    <property type="entry name" value="MetI-like_sf"/>
</dbReference>
<dbReference type="Pfam" id="PF12911">
    <property type="entry name" value="OppC_N"/>
    <property type="match status" value="1"/>
</dbReference>
<dbReference type="PANTHER" id="PTHR43839:SF3">
    <property type="entry name" value="OLIGOPEPTIDE ABC TRANSPORTER, PERMEASE PROTEIN"/>
    <property type="match status" value="1"/>
</dbReference>
<evidence type="ECO:0000256" key="6">
    <source>
        <dbReference type="SAM" id="MobiDB-lite"/>
    </source>
</evidence>
<evidence type="ECO:0000256" key="4">
    <source>
        <dbReference type="ARBA" id="ARBA00023136"/>
    </source>
</evidence>
<feature type="transmembrane region" description="Helical" evidence="5">
    <location>
        <begin position="55"/>
        <end position="77"/>
    </location>
</feature>
<proteinExistence type="inferred from homology"/>
<feature type="transmembrane region" description="Helical" evidence="5">
    <location>
        <begin position="313"/>
        <end position="338"/>
    </location>
</feature>
<dbReference type="GO" id="GO:0055085">
    <property type="term" value="P:transmembrane transport"/>
    <property type="evidence" value="ECO:0007669"/>
    <property type="project" value="InterPro"/>
</dbReference>
<feature type="domain" description="ABC transmembrane type-1" evidence="7">
    <location>
        <begin position="186"/>
        <end position="382"/>
    </location>
</feature>
<feature type="transmembrane region" description="Helical" evidence="5">
    <location>
        <begin position="188"/>
        <end position="213"/>
    </location>
</feature>
<comment type="similarity">
    <text evidence="5">Belongs to the binding-protein-dependent transport system permease family.</text>
</comment>